<proteinExistence type="predicted"/>
<dbReference type="RefSeq" id="WP_165583381.1">
    <property type="nucleotide sequence ID" value="NZ_AQRA01000006.1"/>
</dbReference>
<keyword evidence="2" id="KW-1185">Reference proteome</keyword>
<sequence>MSLNRIARKSGVTLNSLRDLTEGNVRSGIANKLGVTTSSLQTFVDGGTSNGLASKIEITSSSLQELRNMIGQRGAIGLIVRLLLV</sequence>
<evidence type="ECO:0000313" key="1">
    <source>
        <dbReference type="EMBL" id="EZH72968.1"/>
    </source>
</evidence>
<accession>A0A023BT21</accession>
<dbReference type="eggNOG" id="ENOG5033NA0">
    <property type="taxonomic scope" value="Bacteria"/>
</dbReference>
<comment type="caution">
    <text evidence="1">The sequence shown here is derived from an EMBL/GenBank/DDBJ whole genome shotgun (WGS) entry which is preliminary data.</text>
</comment>
<reference evidence="1 2" key="1">
    <citation type="submission" date="2014-04" db="EMBL/GenBank/DDBJ databases">
        <title>Aquimarina sp. 22II-S11-z7 Genome Sequencing.</title>
        <authorList>
            <person name="Lai Q."/>
        </authorList>
    </citation>
    <scope>NUCLEOTIDE SEQUENCE [LARGE SCALE GENOMIC DNA]</scope>
    <source>
        <strain evidence="1 2">22II-S11-z7</strain>
    </source>
</reference>
<organism evidence="1 2">
    <name type="scientific">Aquimarina atlantica</name>
    <dbReference type="NCBI Taxonomy" id="1317122"/>
    <lineage>
        <taxon>Bacteria</taxon>
        <taxon>Pseudomonadati</taxon>
        <taxon>Bacteroidota</taxon>
        <taxon>Flavobacteriia</taxon>
        <taxon>Flavobacteriales</taxon>
        <taxon>Flavobacteriaceae</taxon>
        <taxon>Aquimarina</taxon>
    </lineage>
</organism>
<dbReference type="AlphaFoldDB" id="A0A023BT21"/>
<dbReference type="EMBL" id="AQRA01000006">
    <property type="protein sequence ID" value="EZH72968.1"/>
    <property type="molecule type" value="Genomic_DNA"/>
</dbReference>
<dbReference type="Proteomes" id="UP000023541">
    <property type="component" value="Unassembled WGS sequence"/>
</dbReference>
<protein>
    <submittedName>
        <fullName evidence="1">Uncharacterized protein</fullName>
    </submittedName>
</protein>
<name>A0A023BT21_9FLAO</name>
<evidence type="ECO:0000313" key="2">
    <source>
        <dbReference type="Proteomes" id="UP000023541"/>
    </source>
</evidence>
<gene>
    <name evidence="1" type="ORF">ATO12_18280</name>
</gene>
<dbReference type="STRING" id="1317122.ATO12_18280"/>